<comment type="similarity">
    <text evidence="7 8">Belongs to the peptidase M32 family.</text>
</comment>
<accession>Q21TL9</accession>
<evidence type="ECO:0000256" key="2">
    <source>
        <dbReference type="ARBA" id="ARBA00022670"/>
    </source>
</evidence>
<name>Q21TL9_ALBFT</name>
<evidence type="ECO:0000256" key="6">
    <source>
        <dbReference type="ARBA" id="ARBA00052755"/>
    </source>
</evidence>
<evidence type="ECO:0000256" key="9">
    <source>
        <dbReference type="PIRSR" id="PIRSR006615-1"/>
    </source>
</evidence>
<dbReference type="STRING" id="338969.Rfer_3175"/>
<dbReference type="OrthoDB" id="9772308at2"/>
<sequence>MIHPLIQNLTATFTRLYRYSHLAAIAGWDQSAMMPPKGNEARAAALAELQVLMHQTLTSEALAGLFQAASGEALDDAEQASVREMRRQWQQAKLLPERWVEAQSLAASRCEHAWRTQRQQNDWTGFLGNFRAVVALAREEAKRLVDAKGGSCYDALMDKYEPGMRSNDMDRIFGDVKSWLPELIGKTLDKQSLETVIKPQGLFPVDQQRSLGIEIMSLLGFDFEAGRLDVSTHPFCGGVAEDVRITTRYSEDDFMRSLMGTVHETGHARYEQNLPRERVHLPVGQARSMGIHESQSLSFEMQLGRSPQFLALIAPLLQKHLGRQAAFEAGNLAALFTRVQPGLIRVDADELTYPAHVILRYEIERALIECEIEAEDIPALWDEKMMSYLGVDTRGNFQDGCMQDIHWPGGSFGYFPSYALGSMYAAQFFATIRSGQPDLDAQVLAGNLSPVFNWLEKHIWREASRWPTDELVKRATGETLNPAHFRRYLEQRYLAA</sequence>
<evidence type="ECO:0000256" key="3">
    <source>
        <dbReference type="ARBA" id="ARBA00022723"/>
    </source>
</evidence>
<dbReference type="EC" id="3.4.17.19" evidence="8"/>
<dbReference type="GO" id="GO:0006508">
    <property type="term" value="P:proteolysis"/>
    <property type="evidence" value="ECO:0007669"/>
    <property type="project" value="UniProtKB-UniRule"/>
</dbReference>
<keyword evidence="4 8" id="KW-0378">Hydrolase</keyword>
<dbReference type="Pfam" id="PF02074">
    <property type="entry name" value="Peptidase_M32"/>
    <property type="match status" value="1"/>
</dbReference>
<dbReference type="MEROPS" id="M32.003"/>
<dbReference type="PRINTS" id="PR00998">
    <property type="entry name" value="CRBOXYPTASET"/>
</dbReference>
<dbReference type="PIRSF" id="PIRSF006615">
    <property type="entry name" value="Zn_crbxpep_Taq"/>
    <property type="match status" value="1"/>
</dbReference>
<evidence type="ECO:0000256" key="10">
    <source>
        <dbReference type="PIRSR" id="PIRSR006615-2"/>
    </source>
</evidence>
<dbReference type="EMBL" id="CP000267">
    <property type="protein sequence ID" value="ABD70884.1"/>
    <property type="molecule type" value="Genomic_DNA"/>
</dbReference>
<dbReference type="GO" id="GO:0004181">
    <property type="term" value="F:metallocarboxypeptidase activity"/>
    <property type="evidence" value="ECO:0007669"/>
    <property type="project" value="UniProtKB-UniRule"/>
</dbReference>
<evidence type="ECO:0000256" key="4">
    <source>
        <dbReference type="ARBA" id="ARBA00022801"/>
    </source>
</evidence>
<dbReference type="PANTHER" id="PTHR34217">
    <property type="entry name" value="METAL-DEPENDENT CARBOXYPEPTIDASE"/>
    <property type="match status" value="1"/>
</dbReference>
<feature type="binding site" evidence="9">
    <location>
        <position position="263"/>
    </location>
    <ligand>
        <name>Zn(2+)</name>
        <dbReference type="ChEBI" id="CHEBI:29105"/>
        <note>catalytic</note>
    </ligand>
</feature>
<comment type="catalytic activity">
    <reaction evidence="6 8">
        <text>Release of a C-terminal amino acid with broad specificity, except for -Pro.</text>
        <dbReference type="EC" id="3.4.17.19"/>
    </reaction>
</comment>
<dbReference type="Proteomes" id="UP000008332">
    <property type="component" value="Chromosome"/>
</dbReference>
<dbReference type="FunFam" id="1.10.1370.30:FF:000003">
    <property type="entry name" value="Thermostable carboxypeptidase 1"/>
    <property type="match status" value="1"/>
</dbReference>
<dbReference type="Gene3D" id="1.10.1370.30">
    <property type="match status" value="1"/>
</dbReference>
<dbReference type="SUPFAM" id="SSF55486">
    <property type="entry name" value="Metalloproteases ('zincins'), catalytic domain"/>
    <property type="match status" value="1"/>
</dbReference>
<dbReference type="HOGENOM" id="CLU_032916_1_0_4"/>
<keyword evidence="2 8" id="KW-0645">Protease</keyword>
<dbReference type="PROSITE" id="PS52034">
    <property type="entry name" value="PEPTIDASE_M32"/>
    <property type="match status" value="1"/>
</dbReference>
<dbReference type="eggNOG" id="COG2317">
    <property type="taxonomic scope" value="Bacteria"/>
</dbReference>
<evidence type="ECO:0000313" key="12">
    <source>
        <dbReference type="Proteomes" id="UP000008332"/>
    </source>
</evidence>
<gene>
    <name evidence="11" type="ordered locus">Rfer_3175</name>
</gene>
<organism evidence="11 12">
    <name type="scientific">Albidiferax ferrireducens (strain ATCC BAA-621 / DSM 15236 / T118)</name>
    <name type="common">Rhodoferax ferrireducens</name>
    <dbReference type="NCBI Taxonomy" id="338969"/>
    <lineage>
        <taxon>Bacteria</taxon>
        <taxon>Pseudomonadati</taxon>
        <taxon>Pseudomonadota</taxon>
        <taxon>Betaproteobacteria</taxon>
        <taxon>Burkholderiales</taxon>
        <taxon>Comamonadaceae</taxon>
        <taxon>Rhodoferax</taxon>
    </lineage>
</organism>
<feature type="binding site" evidence="9">
    <location>
        <position position="267"/>
    </location>
    <ligand>
        <name>Zn(2+)</name>
        <dbReference type="ChEBI" id="CHEBI:29105"/>
        <note>catalytic</note>
    </ligand>
</feature>
<keyword evidence="3 8" id="KW-0479">Metal-binding</keyword>
<feature type="active site" description="Proton donor/acceptor" evidence="10">
    <location>
        <position position="264"/>
    </location>
</feature>
<dbReference type="CDD" id="cd06460">
    <property type="entry name" value="M32_Taq"/>
    <property type="match status" value="1"/>
</dbReference>
<dbReference type="AlphaFoldDB" id="Q21TL9"/>
<dbReference type="KEGG" id="rfr:Rfer_3175"/>
<evidence type="ECO:0000313" key="11">
    <source>
        <dbReference type="EMBL" id="ABD70884.1"/>
    </source>
</evidence>
<evidence type="ECO:0000256" key="1">
    <source>
        <dbReference type="ARBA" id="ARBA00022645"/>
    </source>
</evidence>
<evidence type="ECO:0000256" key="8">
    <source>
        <dbReference type="PIRNR" id="PIRNR006615"/>
    </source>
</evidence>
<dbReference type="RefSeq" id="WP_011465447.1">
    <property type="nucleotide sequence ID" value="NC_007908.1"/>
</dbReference>
<comment type="function">
    <text evidence="8">Broad specificity carboxypetidase that releases amino acids sequentially from the C-terminus, including neutral, aromatic, polar and basic residues.</text>
</comment>
<dbReference type="GO" id="GO:0008270">
    <property type="term" value="F:zinc ion binding"/>
    <property type="evidence" value="ECO:0007669"/>
    <property type="project" value="UniProtKB-ARBA"/>
</dbReference>
<keyword evidence="5 8" id="KW-0482">Metalloprotease</keyword>
<comment type="cofactor">
    <cofactor evidence="9">
        <name>Zn(2+)</name>
        <dbReference type="ChEBI" id="CHEBI:29105"/>
    </cofactor>
    <text evidence="9">Binds 1 zinc ion per subunit.</text>
</comment>
<dbReference type="PANTHER" id="PTHR34217:SF1">
    <property type="entry name" value="CARBOXYPEPTIDASE 1"/>
    <property type="match status" value="1"/>
</dbReference>
<keyword evidence="1 8" id="KW-0121">Carboxypeptidase</keyword>
<reference evidence="12" key="1">
    <citation type="submission" date="2006-02" db="EMBL/GenBank/DDBJ databases">
        <title>Complete sequence of chromosome of Rhodoferax ferrireducens DSM 15236.</title>
        <authorList>
            <person name="Copeland A."/>
            <person name="Lucas S."/>
            <person name="Lapidus A."/>
            <person name="Barry K."/>
            <person name="Detter J.C."/>
            <person name="Glavina del Rio T."/>
            <person name="Hammon N."/>
            <person name="Israni S."/>
            <person name="Pitluck S."/>
            <person name="Brettin T."/>
            <person name="Bruce D."/>
            <person name="Han C."/>
            <person name="Tapia R."/>
            <person name="Gilna P."/>
            <person name="Kiss H."/>
            <person name="Schmutz J."/>
            <person name="Larimer F."/>
            <person name="Land M."/>
            <person name="Kyrpides N."/>
            <person name="Ivanova N."/>
            <person name="Richardson P."/>
        </authorList>
    </citation>
    <scope>NUCLEOTIDE SEQUENCE [LARGE SCALE GENOMIC DNA]</scope>
    <source>
        <strain evidence="12">ATCC BAA-621 / DSM 15236 / T118</strain>
    </source>
</reference>
<evidence type="ECO:0000256" key="5">
    <source>
        <dbReference type="ARBA" id="ARBA00023049"/>
    </source>
</evidence>
<proteinExistence type="inferred from homology"/>
<dbReference type="InterPro" id="IPR001333">
    <property type="entry name" value="Peptidase_M32_Taq"/>
</dbReference>
<protein>
    <recommendedName>
        <fullName evidence="8">Metal-dependent carboxypeptidase</fullName>
        <ecNumber evidence="8">3.4.17.19</ecNumber>
    </recommendedName>
</protein>
<feature type="binding site" evidence="9">
    <location>
        <position position="293"/>
    </location>
    <ligand>
        <name>Zn(2+)</name>
        <dbReference type="ChEBI" id="CHEBI:29105"/>
        <note>catalytic</note>
    </ligand>
</feature>
<keyword evidence="9" id="KW-0862">Zinc</keyword>
<evidence type="ECO:0000256" key="7">
    <source>
        <dbReference type="ARBA" id="ARBA00061580"/>
    </source>
</evidence>
<keyword evidence="12" id="KW-1185">Reference proteome</keyword>